<protein>
    <submittedName>
        <fullName evidence="1">Uncharacterized protein</fullName>
    </submittedName>
</protein>
<name>A0A653LDY0_AERVE</name>
<reference evidence="1 2" key="1">
    <citation type="submission" date="2019-10" db="EMBL/GenBank/DDBJ databases">
        <authorList>
            <person name="Karimi E."/>
        </authorList>
    </citation>
    <scope>NUCLEOTIDE SEQUENCE [LARGE SCALE GENOMIC DNA]</scope>
    <source>
        <strain evidence="1">Aeromonas sp. 8C</strain>
    </source>
</reference>
<sequence>MVGTKPPSGRSGSGTEVVGQEVIERQAVTALAFALLGQRILRLTGKVGLIPVLQLPCQQLLAIAGRQLVTVAAVVFAALQQLPEHAGGVGELGVEQLLAVHRQRLAIAVAATAAIQQIGHLSQLVEQFESVLFEANGIALLIFKRQAGTTSFQHHLVLVAAVAGNLLVTQHRRGTQQAPDQEQVEEADLVGIDAERGERVDVHGAQLDVFDAALIQRIRGLLAAARGTLGADWGVELVLQLQHVVVKLTILPIHLDPDLGKVGIVGVDGAAQAADIGRQIVVADLEPSLGAVGIAKIGETQRGGVRQIEGALAGLLERQVALAPFEEGFADGRGGAKQIGHQPAEAVDVANKPHVLVGDKALAAAPFAHQILPLAPEAVGHGEVEVHPGDHLHQAAVAVLQALTVEGLHLADVGAAVLSQSDALFPADEAGHGERPNPLVTQMLNHMVMDVAELLHQAVDGVGGRGDELQQTLRVVGGDIGMGQGRAQRPGMVTLGESAIRRDAQAFTFDPAPDPLERGEALR</sequence>
<dbReference type="AlphaFoldDB" id="A0A653LDY0"/>
<evidence type="ECO:0000313" key="1">
    <source>
        <dbReference type="EMBL" id="VXA89325.1"/>
    </source>
</evidence>
<proteinExistence type="predicted"/>
<gene>
    <name evidence="1" type="ORF">AERO8C_90029</name>
</gene>
<accession>A0A653LDY0</accession>
<dbReference type="EMBL" id="CABWLC010000022">
    <property type="protein sequence ID" value="VXA89325.1"/>
    <property type="molecule type" value="Genomic_DNA"/>
</dbReference>
<organism evidence="1 2">
    <name type="scientific">Aeromonas veronii</name>
    <dbReference type="NCBI Taxonomy" id="654"/>
    <lineage>
        <taxon>Bacteria</taxon>
        <taxon>Pseudomonadati</taxon>
        <taxon>Pseudomonadota</taxon>
        <taxon>Gammaproteobacteria</taxon>
        <taxon>Aeromonadales</taxon>
        <taxon>Aeromonadaceae</taxon>
        <taxon>Aeromonas</taxon>
    </lineage>
</organism>
<dbReference type="Proteomes" id="UP000439123">
    <property type="component" value="Unassembled WGS sequence"/>
</dbReference>
<evidence type="ECO:0000313" key="2">
    <source>
        <dbReference type="Proteomes" id="UP000439123"/>
    </source>
</evidence>